<evidence type="ECO:0000256" key="12">
    <source>
        <dbReference type="SAM" id="Phobius"/>
    </source>
</evidence>
<evidence type="ECO:0000256" key="3">
    <source>
        <dbReference type="ARBA" id="ARBA00022516"/>
    </source>
</evidence>
<comment type="subcellular location">
    <subcellularLocation>
        <location evidence="1">Cell membrane</location>
        <topology evidence="1">Multi-pass membrane protein</topology>
    </subcellularLocation>
</comment>
<keyword evidence="8" id="KW-0443">Lipid metabolism</keyword>
<evidence type="ECO:0000256" key="8">
    <source>
        <dbReference type="ARBA" id="ARBA00023098"/>
    </source>
</evidence>
<keyword evidence="2" id="KW-1003">Cell membrane</keyword>
<protein>
    <recommendedName>
        <fullName evidence="14">Phosphatidate cytidylyltransferase</fullName>
    </recommendedName>
</protein>
<dbReference type="AlphaFoldDB" id="A0A6C0IHV4"/>
<evidence type="ECO:0000256" key="7">
    <source>
        <dbReference type="ARBA" id="ARBA00022989"/>
    </source>
</evidence>
<feature type="transmembrane region" description="Helical" evidence="12">
    <location>
        <begin position="6"/>
        <end position="35"/>
    </location>
</feature>
<evidence type="ECO:0008006" key="14">
    <source>
        <dbReference type="Google" id="ProtNLM"/>
    </source>
</evidence>
<evidence type="ECO:0000256" key="2">
    <source>
        <dbReference type="ARBA" id="ARBA00022475"/>
    </source>
</evidence>
<keyword evidence="4" id="KW-0808">Transferase</keyword>
<keyword evidence="5 12" id="KW-0812">Transmembrane</keyword>
<dbReference type="GO" id="GO:0016024">
    <property type="term" value="P:CDP-diacylglycerol biosynthetic process"/>
    <property type="evidence" value="ECO:0007669"/>
    <property type="project" value="TreeGrafter"/>
</dbReference>
<dbReference type="Pfam" id="PF01148">
    <property type="entry name" value="CTP_transf_1"/>
    <property type="match status" value="1"/>
</dbReference>
<keyword evidence="11" id="KW-1208">Phospholipid metabolism</keyword>
<dbReference type="GO" id="GO:0005886">
    <property type="term" value="C:plasma membrane"/>
    <property type="evidence" value="ECO:0007669"/>
    <property type="project" value="UniProtKB-SubCell"/>
</dbReference>
<feature type="transmembrane region" description="Helical" evidence="12">
    <location>
        <begin position="119"/>
        <end position="138"/>
    </location>
</feature>
<dbReference type="PANTHER" id="PTHR46382">
    <property type="entry name" value="PHOSPHATIDATE CYTIDYLYLTRANSFERASE"/>
    <property type="match status" value="1"/>
</dbReference>
<feature type="transmembrane region" description="Helical" evidence="12">
    <location>
        <begin position="144"/>
        <end position="164"/>
    </location>
</feature>
<evidence type="ECO:0000256" key="1">
    <source>
        <dbReference type="ARBA" id="ARBA00004651"/>
    </source>
</evidence>
<accession>A0A6C0IHV4</accession>
<evidence type="ECO:0000256" key="6">
    <source>
        <dbReference type="ARBA" id="ARBA00022695"/>
    </source>
</evidence>
<keyword evidence="9 12" id="KW-0472">Membrane</keyword>
<evidence type="ECO:0000256" key="11">
    <source>
        <dbReference type="ARBA" id="ARBA00023264"/>
    </source>
</evidence>
<feature type="transmembrane region" description="Helical" evidence="12">
    <location>
        <begin position="56"/>
        <end position="74"/>
    </location>
</feature>
<keyword evidence="3" id="KW-0444">Lipid biosynthesis</keyword>
<keyword evidence="6" id="KW-0548">Nucleotidyltransferase</keyword>
<reference evidence="13" key="1">
    <citation type="journal article" date="2020" name="Nature">
        <title>Giant virus diversity and host interactions through global metagenomics.</title>
        <authorList>
            <person name="Schulz F."/>
            <person name="Roux S."/>
            <person name="Paez-Espino D."/>
            <person name="Jungbluth S."/>
            <person name="Walsh D.A."/>
            <person name="Denef V.J."/>
            <person name="McMahon K.D."/>
            <person name="Konstantinidis K.T."/>
            <person name="Eloe-Fadrosh E.A."/>
            <person name="Kyrpides N.C."/>
            <person name="Woyke T."/>
        </authorList>
    </citation>
    <scope>NUCLEOTIDE SEQUENCE</scope>
    <source>
        <strain evidence="13">GVMAG-M-3300023184-89</strain>
    </source>
</reference>
<sequence>MNKLQIGITLFGLTNVIYCLNLFNYFIYMFDIVCIMELINAYNNNNTNISSNAFKFLYVIYCVLLGYLSYNVLIVYSSKLLLNIVLIANINDISQYAIGYNYGTHFVSTISPNKTYEGYIAGIGSVILYSQFINYTYIDLYLTQYDYIICFVYASLGDAISSYFKRQLKIKDWSALLGKQGGFLDRGNSTIGVMLYFITSHMQY</sequence>
<proteinExistence type="predicted"/>
<evidence type="ECO:0000256" key="5">
    <source>
        <dbReference type="ARBA" id="ARBA00022692"/>
    </source>
</evidence>
<evidence type="ECO:0000256" key="9">
    <source>
        <dbReference type="ARBA" id="ARBA00023136"/>
    </source>
</evidence>
<evidence type="ECO:0000313" key="13">
    <source>
        <dbReference type="EMBL" id="QHT92734.1"/>
    </source>
</evidence>
<keyword evidence="10" id="KW-0594">Phospholipid biosynthesis</keyword>
<name>A0A6C0IHV4_9ZZZZ</name>
<organism evidence="13">
    <name type="scientific">viral metagenome</name>
    <dbReference type="NCBI Taxonomy" id="1070528"/>
    <lineage>
        <taxon>unclassified sequences</taxon>
        <taxon>metagenomes</taxon>
        <taxon>organismal metagenomes</taxon>
    </lineage>
</organism>
<evidence type="ECO:0000256" key="10">
    <source>
        <dbReference type="ARBA" id="ARBA00023209"/>
    </source>
</evidence>
<dbReference type="GO" id="GO:0004605">
    <property type="term" value="F:phosphatidate cytidylyltransferase activity"/>
    <property type="evidence" value="ECO:0007669"/>
    <property type="project" value="TreeGrafter"/>
</dbReference>
<dbReference type="EMBL" id="MN740194">
    <property type="protein sequence ID" value="QHT92734.1"/>
    <property type="molecule type" value="Genomic_DNA"/>
</dbReference>
<evidence type="ECO:0000256" key="4">
    <source>
        <dbReference type="ARBA" id="ARBA00022679"/>
    </source>
</evidence>
<dbReference type="PANTHER" id="PTHR46382:SF1">
    <property type="entry name" value="PHOSPHATIDATE CYTIDYLYLTRANSFERASE"/>
    <property type="match status" value="1"/>
</dbReference>
<keyword evidence="7 12" id="KW-1133">Transmembrane helix</keyword>
<feature type="transmembrane region" description="Helical" evidence="12">
    <location>
        <begin position="80"/>
        <end position="98"/>
    </location>
</feature>